<dbReference type="Proteomes" id="UP000266376">
    <property type="component" value="Unassembled WGS sequence"/>
</dbReference>
<dbReference type="EMBL" id="QSAJ01000084">
    <property type="protein sequence ID" value="RGW46335.1"/>
    <property type="molecule type" value="Genomic_DNA"/>
</dbReference>
<accession>A0A395XGQ0</accession>
<name>A0A395XGQ0_9FIRM</name>
<sequence>MKKIATITFHHAHNFGSALQAYALQQFVLSLYKENDVEYKIIDYYTELQEELYSVYKHDLSIKSIIKKFGGIFIFKAIKR</sequence>
<protein>
    <recommendedName>
        <fullName evidence="3">Polysaccharide pyruvyl transferase family protein</fullName>
    </recommendedName>
</protein>
<comment type="caution">
    <text evidence="1">The sequence shown here is derived from an EMBL/GenBank/DDBJ whole genome shotgun (WGS) entry which is preliminary data.</text>
</comment>
<evidence type="ECO:0000313" key="2">
    <source>
        <dbReference type="Proteomes" id="UP000266376"/>
    </source>
</evidence>
<proteinExistence type="predicted"/>
<gene>
    <name evidence="1" type="ORF">DWV67_16145</name>
</gene>
<reference evidence="1 2" key="1">
    <citation type="submission" date="2018-08" db="EMBL/GenBank/DDBJ databases">
        <title>A genome reference for cultivated species of the human gut microbiota.</title>
        <authorList>
            <person name="Zou Y."/>
            <person name="Xue W."/>
            <person name="Luo G."/>
        </authorList>
    </citation>
    <scope>NUCLEOTIDE SEQUENCE [LARGE SCALE GENOMIC DNA]</scope>
    <source>
        <strain evidence="1 2">AF12-11</strain>
    </source>
</reference>
<organism evidence="1 2">
    <name type="scientific">Dorea formicigenerans</name>
    <dbReference type="NCBI Taxonomy" id="39486"/>
    <lineage>
        <taxon>Bacteria</taxon>
        <taxon>Bacillati</taxon>
        <taxon>Bacillota</taxon>
        <taxon>Clostridia</taxon>
        <taxon>Lachnospirales</taxon>
        <taxon>Lachnospiraceae</taxon>
        <taxon>Dorea</taxon>
    </lineage>
</organism>
<dbReference type="AlphaFoldDB" id="A0A395XGQ0"/>
<evidence type="ECO:0008006" key="3">
    <source>
        <dbReference type="Google" id="ProtNLM"/>
    </source>
</evidence>
<evidence type="ECO:0000313" key="1">
    <source>
        <dbReference type="EMBL" id="RGW46335.1"/>
    </source>
</evidence>